<protein>
    <submittedName>
        <fullName evidence="1">Uncharacterized protein</fullName>
    </submittedName>
</protein>
<evidence type="ECO:0000313" key="1">
    <source>
        <dbReference type="EMBL" id="KAG8633968.1"/>
    </source>
</evidence>
<reference evidence="2" key="1">
    <citation type="journal article" date="2016" name="Nat. Biotechnol.">
        <title>Sequencing wild and cultivated cassava and related species reveals extensive interspecific hybridization and genetic diversity.</title>
        <authorList>
            <person name="Bredeson J.V."/>
            <person name="Lyons J.B."/>
            <person name="Prochnik S.E."/>
            <person name="Wu G.A."/>
            <person name="Ha C.M."/>
            <person name="Edsinger-Gonzales E."/>
            <person name="Grimwood J."/>
            <person name="Schmutz J."/>
            <person name="Rabbi I.Y."/>
            <person name="Egesi C."/>
            <person name="Nauluvula P."/>
            <person name="Lebot V."/>
            <person name="Ndunguru J."/>
            <person name="Mkamilo G."/>
            <person name="Bart R.S."/>
            <person name="Setter T.L."/>
            <person name="Gleadow R.M."/>
            <person name="Kulakow P."/>
            <person name="Ferguson M.E."/>
            <person name="Rounsley S."/>
            <person name="Rokhsar D.S."/>
        </authorList>
    </citation>
    <scope>NUCLEOTIDE SEQUENCE [LARGE SCALE GENOMIC DNA]</scope>
    <source>
        <strain evidence="2">cv. AM560-2</strain>
    </source>
</reference>
<evidence type="ECO:0000313" key="2">
    <source>
        <dbReference type="Proteomes" id="UP000091857"/>
    </source>
</evidence>
<comment type="caution">
    <text evidence="1">The sequence shown here is derived from an EMBL/GenBank/DDBJ whole genome shotgun (WGS) entry which is preliminary data.</text>
</comment>
<name>A0ACB7G2M4_MANES</name>
<sequence length="298" mass="33826">MQDMDEYDILERLGSGGFGVVWEVIHRSNGTRWAMKRLTLNREDEHGVPPCIFREACIMRDIHHPNIARLEHCFIHNGHIYFVMELLDQTLSEHITRLGGGLLDIKSFLRQILEGVAHCHSLGILHRDLKLSNLMLKGNQLKIIDFGLARGFISTDGDLSPQIGTYAYMAPEILLGSTSYAAAADMWSVGCIFAEMVLRDEFVFGNSELDVMLMICKKMGLPNEEIWPGVSSLTYWEEFMERISNCPPTQQDFAEYFLKKSGYALDDSGIDLLLRLLTYNPAKRISASEALNHPYLHT</sequence>
<dbReference type="EMBL" id="CM004403">
    <property type="protein sequence ID" value="KAG8633968.1"/>
    <property type="molecule type" value="Genomic_DNA"/>
</dbReference>
<keyword evidence="2" id="KW-1185">Reference proteome</keyword>
<organism evidence="1 2">
    <name type="scientific">Manihot esculenta</name>
    <name type="common">Cassava</name>
    <name type="synonym">Jatropha manihot</name>
    <dbReference type="NCBI Taxonomy" id="3983"/>
    <lineage>
        <taxon>Eukaryota</taxon>
        <taxon>Viridiplantae</taxon>
        <taxon>Streptophyta</taxon>
        <taxon>Embryophyta</taxon>
        <taxon>Tracheophyta</taxon>
        <taxon>Spermatophyta</taxon>
        <taxon>Magnoliopsida</taxon>
        <taxon>eudicotyledons</taxon>
        <taxon>Gunneridae</taxon>
        <taxon>Pentapetalae</taxon>
        <taxon>rosids</taxon>
        <taxon>fabids</taxon>
        <taxon>Malpighiales</taxon>
        <taxon>Euphorbiaceae</taxon>
        <taxon>Crotonoideae</taxon>
        <taxon>Manihoteae</taxon>
        <taxon>Manihot</taxon>
    </lineage>
</organism>
<dbReference type="Proteomes" id="UP000091857">
    <property type="component" value="Chromosome 17"/>
</dbReference>
<accession>A0ACB7G2M4</accession>
<gene>
    <name evidence="1" type="ORF">MANES_17G000150v8</name>
</gene>
<proteinExistence type="predicted"/>